<dbReference type="Proteomes" id="UP001153555">
    <property type="component" value="Unassembled WGS sequence"/>
</dbReference>
<dbReference type="Gene3D" id="3.30.465.10">
    <property type="match status" value="1"/>
</dbReference>
<evidence type="ECO:0000313" key="5">
    <source>
        <dbReference type="Proteomes" id="UP001153555"/>
    </source>
</evidence>
<dbReference type="SUPFAM" id="SSF56176">
    <property type="entry name" value="FAD-binding/transporter-associated domain-like"/>
    <property type="match status" value="1"/>
</dbReference>
<dbReference type="InterPro" id="IPR036318">
    <property type="entry name" value="FAD-bd_PCMH-like_sf"/>
</dbReference>
<keyword evidence="2" id="KW-0274">FAD</keyword>
<keyword evidence="1" id="KW-0285">Flavoprotein</keyword>
<dbReference type="EMBL" id="CACSLK010026072">
    <property type="protein sequence ID" value="CAA0825392.1"/>
    <property type="molecule type" value="Genomic_DNA"/>
</dbReference>
<dbReference type="OrthoDB" id="407275at2759"/>
<keyword evidence="5" id="KW-1185">Reference proteome</keyword>
<feature type="domain" description="Berberine/berberine-like" evidence="3">
    <location>
        <begin position="273"/>
        <end position="330"/>
    </location>
</feature>
<dbReference type="GO" id="GO:0016491">
    <property type="term" value="F:oxidoreductase activity"/>
    <property type="evidence" value="ECO:0007669"/>
    <property type="project" value="InterPro"/>
</dbReference>
<dbReference type="AlphaFoldDB" id="A0A9N7RDG5"/>
<proteinExistence type="predicted"/>
<sequence>MRLYGLGATNVLDVRMVDSSGKILDKDSMGPDVFWAVRGGGGSFGVVLAWKLRLVPVPENVTVFTVTKTMENKGIDLLHTWQTAAPAADPRLFVRVVMSVQKGTVLNSYNAMFLGDKESLECLTRKSFPGLKLRLRDCKEMSWIEAVVYIAGFPPGTEPDVLMKGKPTFLSYFKAKSDFVNQPITKDGLAGLRDVLVKAHPGGETVIFTPLGGKVANLSEDELPFSHGKNNYLVQYVAWWNEGSMESQMKNEEWVRTVYNYMEPFVTSYPRESYVNYRDLDLGRDKSCRGNCTCPYLWGESYFKGNFYRLISAKYQVDQKNFFRNEQSIPPWREVVEKKICYDLI</sequence>
<reference evidence="4" key="1">
    <citation type="submission" date="2019-12" db="EMBL/GenBank/DDBJ databases">
        <authorList>
            <person name="Scholes J."/>
        </authorList>
    </citation>
    <scope>NUCLEOTIDE SEQUENCE</scope>
</reference>
<evidence type="ECO:0000256" key="2">
    <source>
        <dbReference type="ARBA" id="ARBA00022827"/>
    </source>
</evidence>
<evidence type="ECO:0000256" key="1">
    <source>
        <dbReference type="ARBA" id="ARBA00022630"/>
    </source>
</evidence>
<name>A0A9N7RDG5_STRHE</name>
<dbReference type="GO" id="GO:0050660">
    <property type="term" value="F:flavin adenine dinucleotide binding"/>
    <property type="evidence" value="ECO:0007669"/>
    <property type="project" value="InterPro"/>
</dbReference>
<evidence type="ECO:0000313" key="4">
    <source>
        <dbReference type="EMBL" id="CAA0825392.1"/>
    </source>
</evidence>
<comment type="caution">
    <text evidence="4">The sequence shown here is derived from an EMBL/GenBank/DDBJ whole genome shotgun (WGS) entry which is preliminary data.</text>
</comment>
<dbReference type="Gene3D" id="3.40.462.20">
    <property type="match status" value="1"/>
</dbReference>
<protein>
    <submittedName>
        <fullName evidence="4">FAD-binding Berberine family protein</fullName>
    </submittedName>
</protein>
<dbReference type="PANTHER" id="PTHR32448">
    <property type="entry name" value="OS08G0158400 PROTEIN"/>
    <property type="match status" value="1"/>
</dbReference>
<accession>A0A9N7RDG5</accession>
<dbReference type="Pfam" id="PF08031">
    <property type="entry name" value="BBE"/>
    <property type="match status" value="1"/>
</dbReference>
<evidence type="ECO:0000259" key="3">
    <source>
        <dbReference type="Pfam" id="PF08031"/>
    </source>
</evidence>
<dbReference type="InterPro" id="IPR016169">
    <property type="entry name" value="FAD-bd_PCMH_sub2"/>
</dbReference>
<organism evidence="4 5">
    <name type="scientific">Striga hermonthica</name>
    <name type="common">Purple witchweed</name>
    <name type="synonym">Buchnera hermonthica</name>
    <dbReference type="NCBI Taxonomy" id="68872"/>
    <lineage>
        <taxon>Eukaryota</taxon>
        <taxon>Viridiplantae</taxon>
        <taxon>Streptophyta</taxon>
        <taxon>Embryophyta</taxon>
        <taxon>Tracheophyta</taxon>
        <taxon>Spermatophyta</taxon>
        <taxon>Magnoliopsida</taxon>
        <taxon>eudicotyledons</taxon>
        <taxon>Gunneridae</taxon>
        <taxon>Pentapetalae</taxon>
        <taxon>asterids</taxon>
        <taxon>lamiids</taxon>
        <taxon>Lamiales</taxon>
        <taxon>Orobanchaceae</taxon>
        <taxon>Buchnereae</taxon>
        <taxon>Striga</taxon>
    </lineage>
</organism>
<gene>
    <name evidence="4" type="ORF">SHERM_22169</name>
</gene>
<dbReference type="InterPro" id="IPR012951">
    <property type="entry name" value="BBE"/>
</dbReference>